<dbReference type="SMART" id="SM00471">
    <property type="entry name" value="HDc"/>
    <property type="match status" value="1"/>
</dbReference>
<dbReference type="GO" id="GO:0008832">
    <property type="term" value="F:dGTPase activity"/>
    <property type="evidence" value="ECO:0007669"/>
    <property type="project" value="TreeGrafter"/>
</dbReference>
<dbReference type="InterPro" id="IPR026875">
    <property type="entry name" value="PHydrolase_assoc_dom"/>
</dbReference>
<keyword evidence="1 4" id="KW-0378">Hydrolase</keyword>
<dbReference type="Gene3D" id="1.10.3210.10">
    <property type="entry name" value="Hypothetical protein af1432"/>
    <property type="match status" value="1"/>
</dbReference>
<gene>
    <name evidence="4" type="ORF">FGL98_19015</name>
</gene>
<name>A0A563DVQ2_9MICO</name>
<dbReference type="RefSeq" id="WP_146319423.1">
    <property type="nucleotide sequence ID" value="NZ_VCQV01000032.1"/>
</dbReference>
<dbReference type="InterPro" id="IPR003607">
    <property type="entry name" value="HD/PDEase_dom"/>
</dbReference>
<dbReference type="AlphaFoldDB" id="A0A563DVQ2"/>
<comment type="caution">
    <text evidence="4">The sequence shown here is derived from an EMBL/GenBank/DDBJ whole genome shotgun (WGS) entry which is preliminary data.</text>
</comment>
<dbReference type="SUPFAM" id="SSF109604">
    <property type="entry name" value="HD-domain/PDEase-like"/>
    <property type="match status" value="1"/>
</dbReference>
<feature type="compositionally biased region" description="Basic and acidic residues" evidence="2">
    <location>
        <begin position="7"/>
        <end position="26"/>
    </location>
</feature>
<reference evidence="4 5" key="2">
    <citation type="submission" date="2019-08" db="EMBL/GenBank/DDBJ databases">
        <title>Jejuicoccus antrihumi gen. nov., sp. nov., a new member of the family Dermacoccaceae isolated from a cave.</title>
        <authorList>
            <person name="Schumann P."/>
            <person name="Kim I.S."/>
        </authorList>
    </citation>
    <scope>NUCLEOTIDE SEQUENCE [LARGE SCALE GENOMIC DNA]</scope>
    <source>
        <strain evidence="4 5">C5-26</strain>
    </source>
</reference>
<sequence length="412" mass="45546">MTGYQAGDRERFVGEDPAQKHADRDDFARDRARVLHSAALRRLAAKTQVLQPGQDDFSRNRLTHSLEVAQIGREFGTALGCNADVVDMACLAHDLGHPPFGHNGETALNDVSEPIGGFEGNAQTFRLLTRLEAKRSTPDGRSVGLNLTRACLDAATKYPWRRGEAAGATGKFGCYDDDAEIFDWVRSPVPTDTPQRRCVEAQVMDWSDDVAYSVHDVEDGITARLIDLRALRSRDEVDSLAALAQQIYAPELEQEQLAESLRRVVASGVVPASHTGGRRDVAELKDMTSRLIGHFVGSVELATRQRYGSGELTRFAADVVIPTPVLAECVMMKSVAARFVMLTDERLELLCTQREMIHALVQMYQDRPSRLDPMYAEDHDAAPDESAALRVVIDQVAALTDRRATMLAKEWT</sequence>
<dbReference type="NCBIfam" id="TIGR01353">
    <property type="entry name" value="dGTP_triPase"/>
    <property type="match status" value="1"/>
</dbReference>
<evidence type="ECO:0000259" key="3">
    <source>
        <dbReference type="PROSITE" id="PS51831"/>
    </source>
</evidence>
<dbReference type="PANTHER" id="PTHR11373">
    <property type="entry name" value="DEOXYNUCLEOSIDE TRIPHOSPHATE TRIPHOSPHOHYDROLASE"/>
    <property type="match status" value="1"/>
</dbReference>
<reference evidence="4 5" key="1">
    <citation type="submission" date="2019-05" db="EMBL/GenBank/DDBJ databases">
        <authorList>
            <person name="Lee S.D."/>
        </authorList>
    </citation>
    <scope>NUCLEOTIDE SEQUENCE [LARGE SCALE GENOMIC DNA]</scope>
    <source>
        <strain evidence="4 5">C5-26</strain>
    </source>
</reference>
<dbReference type="Pfam" id="PF13286">
    <property type="entry name" value="HD_assoc"/>
    <property type="match status" value="1"/>
</dbReference>
<dbReference type="PROSITE" id="PS51831">
    <property type="entry name" value="HD"/>
    <property type="match status" value="1"/>
</dbReference>
<dbReference type="GO" id="GO:0006203">
    <property type="term" value="P:dGTP catabolic process"/>
    <property type="evidence" value="ECO:0007669"/>
    <property type="project" value="TreeGrafter"/>
</dbReference>
<dbReference type="InterPro" id="IPR006261">
    <property type="entry name" value="dGTPase"/>
</dbReference>
<dbReference type="InterPro" id="IPR006674">
    <property type="entry name" value="HD_domain"/>
</dbReference>
<proteinExistence type="predicted"/>
<keyword evidence="5" id="KW-1185">Reference proteome</keyword>
<evidence type="ECO:0000256" key="1">
    <source>
        <dbReference type="ARBA" id="ARBA00022801"/>
    </source>
</evidence>
<feature type="region of interest" description="Disordered" evidence="2">
    <location>
        <begin position="1"/>
        <end position="26"/>
    </location>
</feature>
<evidence type="ECO:0000313" key="5">
    <source>
        <dbReference type="Proteomes" id="UP000320244"/>
    </source>
</evidence>
<evidence type="ECO:0000256" key="2">
    <source>
        <dbReference type="SAM" id="MobiDB-lite"/>
    </source>
</evidence>
<evidence type="ECO:0000313" key="4">
    <source>
        <dbReference type="EMBL" id="TWP34061.1"/>
    </source>
</evidence>
<dbReference type="NCBIfam" id="NF002829">
    <property type="entry name" value="PRK03007.1"/>
    <property type="match status" value="1"/>
</dbReference>
<feature type="domain" description="HD" evidence="3">
    <location>
        <begin position="61"/>
        <end position="213"/>
    </location>
</feature>
<dbReference type="Proteomes" id="UP000320244">
    <property type="component" value="Unassembled WGS sequence"/>
</dbReference>
<dbReference type="OrthoDB" id="9803619at2"/>
<organism evidence="4 5">
    <name type="scientific">Leekyejoonella antrihumi</name>
    <dbReference type="NCBI Taxonomy" id="1660198"/>
    <lineage>
        <taxon>Bacteria</taxon>
        <taxon>Bacillati</taxon>
        <taxon>Actinomycetota</taxon>
        <taxon>Actinomycetes</taxon>
        <taxon>Micrococcales</taxon>
        <taxon>Dermacoccaceae</taxon>
        <taxon>Leekyejoonella</taxon>
    </lineage>
</organism>
<protein>
    <submittedName>
        <fullName evidence="4">Deoxyguanosinetriphosphate triphosphohydrolase</fullName>
    </submittedName>
</protein>
<dbReference type="PANTHER" id="PTHR11373:SF32">
    <property type="entry name" value="DEOXYGUANOSINETRIPHOSPHATE TRIPHOSPHOHYDROLASE"/>
    <property type="match status" value="1"/>
</dbReference>
<dbReference type="CDD" id="cd00077">
    <property type="entry name" value="HDc"/>
    <property type="match status" value="1"/>
</dbReference>
<dbReference type="EMBL" id="VCQV01000032">
    <property type="protein sequence ID" value="TWP34061.1"/>
    <property type="molecule type" value="Genomic_DNA"/>
</dbReference>
<accession>A0A563DVQ2</accession>
<dbReference type="Pfam" id="PF01966">
    <property type="entry name" value="HD"/>
    <property type="match status" value="1"/>
</dbReference>
<dbReference type="InterPro" id="IPR050135">
    <property type="entry name" value="dGTPase-like"/>
</dbReference>